<accession>A0ABD2NV06</accession>
<dbReference type="AlphaFoldDB" id="A0ABD2NV06"/>
<comment type="caution">
    <text evidence="1">The sequence shown here is derived from an EMBL/GenBank/DDBJ whole genome shotgun (WGS) entry which is preliminary data.</text>
</comment>
<keyword evidence="2" id="KW-1185">Reference proteome</keyword>
<feature type="non-terminal residue" evidence="1">
    <location>
        <position position="126"/>
    </location>
</feature>
<name>A0ABD2NV06_9CUCU</name>
<proteinExistence type="predicted"/>
<evidence type="ECO:0000313" key="1">
    <source>
        <dbReference type="EMBL" id="KAL3282556.1"/>
    </source>
</evidence>
<protein>
    <submittedName>
        <fullName evidence="1">Uncharacterized protein</fullName>
    </submittedName>
</protein>
<sequence length="126" mass="14215">MHRLLLRFSNNLDSLRDSVSLYHFCGRTDTGEILERVRRANNIMVKSQSGTNPLELNKIAIIVGHIDSDAANSIFKVTRVGLDSLCLWEVTFSDPAAAQKVLRNKKSHLNHPNYKNVRITDDLTPS</sequence>
<reference evidence="1 2" key="1">
    <citation type="journal article" date="2021" name="BMC Biol.">
        <title>Horizontally acquired antibacterial genes associated with adaptive radiation of ladybird beetles.</title>
        <authorList>
            <person name="Li H.S."/>
            <person name="Tang X.F."/>
            <person name="Huang Y.H."/>
            <person name="Xu Z.Y."/>
            <person name="Chen M.L."/>
            <person name="Du X.Y."/>
            <person name="Qiu B.Y."/>
            <person name="Chen P.T."/>
            <person name="Zhang W."/>
            <person name="Slipinski A."/>
            <person name="Escalona H.E."/>
            <person name="Waterhouse R.M."/>
            <person name="Zwick A."/>
            <person name="Pang H."/>
        </authorList>
    </citation>
    <scope>NUCLEOTIDE SEQUENCE [LARGE SCALE GENOMIC DNA]</scope>
    <source>
        <strain evidence="1">SYSU2018</strain>
    </source>
</reference>
<dbReference type="EMBL" id="JABFTP020000144">
    <property type="protein sequence ID" value="KAL3282556.1"/>
    <property type="molecule type" value="Genomic_DNA"/>
</dbReference>
<organism evidence="1 2">
    <name type="scientific">Cryptolaemus montrouzieri</name>
    <dbReference type="NCBI Taxonomy" id="559131"/>
    <lineage>
        <taxon>Eukaryota</taxon>
        <taxon>Metazoa</taxon>
        <taxon>Ecdysozoa</taxon>
        <taxon>Arthropoda</taxon>
        <taxon>Hexapoda</taxon>
        <taxon>Insecta</taxon>
        <taxon>Pterygota</taxon>
        <taxon>Neoptera</taxon>
        <taxon>Endopterygota</taxon>
        <taxon>Coleoptera</taxon>
        <taxon>Polyphaga</taxon>
        <taxon>Cucujiformia</taxon>
        <taxon>Coccinelloidea</taxon>
        <taxon>Coccinellidae</taxon>
        <taxon>Scymninae</taxon>
        <taxon>Scymnini</taxon>
        <taxon>Cryptolaemus</taxon>
    </lineage>
</organism>
<evidence type="ECO:0000313" key="2">
    <source>
        <dbReference type="Proteomes" id="UP001516400"/>
    </source>
</evidence>
<dbReference type="Proteomes" id="UP001516400">
    <property type="component" value="Unassembled WGS sequence"/>
</dbReference>
<gene>
    <name evidence="1" type="ORF">HHI36_005736</name>
</gene>